<feature type="transmembrane region" description="Helical" evidence="7">
    <location>
        <begin position="21"/>
        <end position="38"/>
    </location>
</feature>
<feature type="domain" description="Mce/MlaD" evidence="8">
    <location>
        <begin position="168"/>
        <end position="226"/>
    </location>
</feature>
<keyword evidence="6 7" id="KW-0472">Membrane</keyword>
<dbReference type="InterPro" id="IPR051800">
    <property type="entry name" value="PqiA-PqiB_transport"/>
</dbReference>
<gene>
    <name evidence="9" type="ORF">CIK83_06090</name>
</gene>
<evidence type="ECO:0000256" key="3">
    <source>
        <dbReference type="ARBA" id="ARBA00022519"/>
    </source>
</evidence>
<dbReference type="RefSeq" id="WP_086958461.1">
    <property type="nucleotide sequence ID" value="NZ_AP018680.1"/>
</dbReference>
<dbReference type="PANTHER" id="PTHR30462">
    <property type="entry name" value="INTERMEMBRANE TRANSPORT PROTEIN PQIB-RELATED"/>
    <property type="match status" value="1"/>
</dbReference>
<reference evidence="9 10" key="1">
    <citation type="journal article" date="2017" name="Elife">
        <title>Extensive horizontal gene transfer in cheese-associated bacteria.</title>
        <authorList>
            <person name="Bonham K.S."/>
            <person name="Wolfe B.E."/>
            <person name="Dutton R.J."/>
        </authorList>
    </citation>
    <scope>NUCLEOTIDE SEQUENCE [LARGE SCALE GENOMIC DNA]</scope>
    <source>
        <strain evidence="9 10">JB196</strain>
    </source>
</reference>
<keyword evidence="10" id="KW-1185">Reference proteome</keyword>
<dbReference type="AlphaFoldDB" id="A0A368LMW6"/>
<comment type="subcellular location">
    <subcellularLocation>
        <location evidence="1">Cell inner membrane</location>
    </subcellularLocation>
</comment>
<feature type="domain" description="Mce/MlaD" evidence="8">
    <location>
        <begin position="749"/>
        <end position="809"/>
    </location>
</feature>
<dbReference type="GO" id="GO:0005886">
    <property type="term" value="C:plasma membrane"/>
    <property type="evidence" value="ECO:0007669"/>
    <property type="project" value="UniProtKB-SubCell"/>
</dbReference>
<evidence type="ECO:0000256" key="1">
    <source>
        <dbReference type="ARBA" id="ARBA00004533"/>
    </source>
</evidence>
<organism evidence="9 10">
    <name type="scientific">Vibrio casei</name>
    <dbReference type="NCBI Taxonomy" id="673372"/>
    <lineage>
        <taxon>Bacteria</taxon>
        <taxon>Pseudomonadati</taxon>
        <taxon>Pseudomonadota</taxon>
        <taxon>Gammaproteobacteria</taxon>
        <taxon>Vibrionales</taxon>
        <taxon>Vibrionaceae</taxon>
        <taxon>Vibrio</taxon>
    </lineage>
</organism>
<feature type="domain" description="Mce/MlaD" evidence="8">
    <location>
        <begin position="400"/>
        <end position="462"/>
    </location>
</feature>
<accession>A0A368LMW6</accession>
<dbReference type="GeneID" id="303188481"/>
<sequence>MKNDSQPNNDIKIKKDRRISPLWILPIIALCLAGWLGYKTYTDMGQRVKIHFSNAQGLIEGRTTIRYQGLEVGIVKKITLSDNLKDIYVSADIYPKATKLLSANTRFWLVKPQASLSGITGLDALVSGNYIAIQPESGDLTEKKQAFSTNYTALKEEPLDIRGQNGFNLTLTSKDLGSVSVGSKIMFRKIPIGEVTNFTLAPDSSSVKIQVSIKRDYSHIINSDSRFWNVSGVNASIGFNGIDVQLDSLNALLMGAIAVDSPEGGEKIEPNKSYKLYPDIKTAGRGIRITMKLPEDSNLSANAPIMYKGIEVGQITAVTLTEDKKSVEASAAIQPAFLDGLNRGTQFVLEEPKLSLTEMKNVSNFIRGNFLSVVPGVGPKTRHFQVIRNNDLLRATNMTRSITLFADDTYGLEEGTQILYRGIAVGTVNKVQLKNEQVQFDAQIDTQYLYLIKSQSRFFISGSVDANLSSSGVSLSMPPIKRLLAGSISFDSLGDNKIKDKYHLYPSKSLAELAKYETSGSTRLTLYAANLPPVSIGSPILYRNLEVGKVSKFYLVDGGVKIDIRIENRYKHLLSDKTVFWNHSGIKVDAGINGLSVTASPLSSLIKGGISFDNLAGVENKLNTNWILYDDYKSARQFGRQITLLTPINKSVVKGMPIKYQGVQVGEVTLVHPNFENKNVEISARVFPEYINNIAKENSHFWVVTPEISLTGAKNMDTLLSPYIQVEPSVSGKPQSRFALGIQPHIAAGTTFYLQSLNKDSLKIGTPILYRDFEVGRVTNVELGNLADRVVTTFQVQPKYAYLIRKNSVFWDVSGVNVSIGLSGANVKAGTVDSILRGGISFSTPEDGQLQPKASEKTTFLLNKEPQQEWLKWQTAIPQN</sequence>
<evidence type="ECO:0000256" key="6">
    <source>
        <dbReference type="ARBA" id="ARBA00023136"/>
    </source>
</evidence>
<name>A0A368LMW6_9VIBR</name>
<feature type="domain" description="Mce/MlaD" evidence="8">
    <location>
        <begin position="641"/>
        <end position="728"/>
    </location>
</feature>
<evidence type="ECO:0000259" key="8">
    <source>
        <dbReference type="Pfam" id="PF02470"/>
    </source>
</evidence>
<evidence type="ECO:0000256" key="7">
    <source>
        <dbReference type="SAM" id="Phobius"/>
    </source>
</evidence>
<keyword evidence="3" id="KW-0997">Cell inner membrane</keyword>
<dbReference type="Proteomes" id="UP000252479">
    <property type="component" value="Unassembled WGS sequence"/>
</dbReference>
<keyword evidence="5 7" id="KW-1133">Transmembrane helix</keyword>
<evidence type="ECO:0000256" key="4">
    <source>
        <dbReference type="ARBA" id="ARBA00022692"/>
    </source>
</evidence>
<feature type="domain" description="Mce/MlaD" evidence="8">
    <location>
        <begin position="286"/>
        <end position="354"/>
    </location>
</feature>
<dbReference type="PANTHER" id="PTHR30462:SF0">
    <property type="entry name" value="INTERMEMBRANE TRANSPORT PROTEIN YEBT"/>
    <property type="match status" value="1"/>
</dbReference>
<proteinExistence type="predicted"/>
<evidence type="ECO:0000313" key="9">
    <source>
        <dbReference type="EMBL" id="RCS73222.1"/>
    </source>
</evidence>
<keyword evidence="4 7" id="KW-0812">Transmembrane</keyword>
<dbReference type="InterPro" id="IPR003399">
    <property type="entry name" value="Mce/MlaD"/>
</dbReference>
<dbReference type="Pfam" id="PF02470">
    <property type="entry name" value="MlaD"/>
    <property type="match status" value="7"/>
</dbReference>
<evidence type="ECO:0000256" key="2">
    <source>
        <dbReference type="ARBA" id="ARBA00022475"/>
    </source>
</evidence>
<feature type="domain" description="Mce/MlaD" evidence="8">
    <location>
        <begin position="522"/>
        <end position="600"/>
    </location>
</feature>
<comment type="caution">
    <text evidence="9">The sequence shown here is derived from an EMBL/GenBank/DDBJ whole genome shotgun (WGS) entry which is preliminary data.</text>
</comment>
<evidence type="ECO:0000256" key="5">
    <source>
        <dbReference type="ARBA" id="ARBA00022989"/>
    </source>
</evidence>
<evidence type="ECO:0000313" key="10">
    <source>
        <dbReference type="Proteomes" id="UP000252479"/>
    </source>
</evidence>
<keyword evidence="2" id="KW-1003">Cell membrane</keyword>
<feature type="domain" description="Mce/MlaD" evidence="8">
    <location>
        <begin position="45"/>
        <end position="135"/>
    </location>
</feature>
<dbReference type="EMBL" id="QPGL01000001">
    <property type="protein sequence ID" value="RCS73222.1"/>
    <property type="molecule type" value="Genomic_DNA"/>
</dbReference>
<dbReference type="OrthoDB" id="9806984at2"/>
<protein>
    <submittedName>
        <fullName evidence="9">MCE family protein</fullName>
    </submittedName>
</protein>